<evidence type="ECO:0000256" key="3">
    <source>
        <dbReference type="ARBA" id="ARBA00022846"/>
    </source>
</evidence>
<dbReference type="GO" id="GO:0005829">
    <property type="term" value="C:cytosol"/>
    <property type="evidence" value="ECO:0007669"/>
    <property type="project" value="TreeGrafter"/>
</dbReference>
<dbReference type="EMBL" id="LR784580">
    <property type="protein sequence ID" value="CAB3238741.1"/>
    <property type="molecule type" value="mRNA"/>
</dbReference>
<dbReference type="InterPro" id="IPR002939">
    <property type="entry name" value="DnaJ_C"/>
</dbReference>
<dbReference type="InterPro" id="IPR018253">
    <property type="entry name" value="DnaJ_domain_CS"/>
</dbReference>
<accession>A0A6F9DAK5</accession>
<dbReference type="PANTHER" id="PTHR24078:SF553">
    <property type="entry name" value="DNAJ HOMOLOG SUBFAMILY B MEMBER 5"/>
    <property type="match status" value="1"/>
</dbReference>
<dbReference type="CDD" id="cd06257">
    <property type="entry name" value="DnaJ"/>
    <property type="match status" value="1"/>
</dbReference>
<evidence type="ECO:0000259" key="14">
    <source>
        <dbReference type="PROSITE" id="PS50076"/>
    </source>
</evidence>
<evidence type="ECO:0000256" key="2">
    <source>
        <dbReference type="ARBA" id="ARBA00022794"/>
    </source>
</evidence>
<keyword evidence="6" id="KW-0966">Cell projection</keyword>
<organism evidence="15">
    <name type="scientific">Phallusia mammillata</name>
    <dbReference type="NCBI Taxonomy" id="59560"/>
    <lineage>
        <taxon>Eukaryota</taxon>
        <taxon>Metazoa</taxon>
        <taxon>Chordata</taxon>
        <taxon>Tunicata</taxon>
        <taxon>Ascidiacea</taxon>
        <taxon>Phlebobranchia</taxon>
        <taxon>Ascidiidae</taxon>
        <taxon>Phallusia</taxon>
    </lineage>
</organism>
<dbReference type="GO" id="GO:0030030">
    <property type="term" value="P:cell projection organization"/>
    <property type="evidence" value="ECO:0007669"/>
    <property type="project" value="UniProtKB-KW"/>
</dbReference>
<evidence type="ECO:0000256" key="4">
    <source>
        <dbReference type="ARBA" id="ARBA00023069"/>
    </source>
</evidence>
<dbReference type="CDD" id="cd10747">
    <property type="entry name" value="DnaJ_C"/>
    <property type="match status" value="1"/>
</dbReference>
<comment type="function">
    <text evidence="7">Functions as part of axonemal radial spoke complexes that play an important part in the motility of sperm and cilia.</text>
</comment>
<evidence type="ECO:0000313" key="15">
    <source>
        <dbReference type="EMBL" id="CAB3238741.1"/>
    </source>
</evidence>
<dbReference type="PROSITE" id="PS50076">
    <property type="entry name" value="DNAJ_2"/>
    <property type="match status" value="1"/>
</dbReference>
<dbReference type="SUPFAM" id="SSF49493">
    <property type="entry name" value="HSP40/DnaJ peptide-binding domain"/>
    <property type="match status" value="2"/>
</dbReference>
<keyword evidence="3" id="KW-0282">Flagellum</keyword>
<dbReference type="FunFam" id="2.60.260.20:FF:000002">
    <property type="entry name" value="Dnaj homolog subfamily b member"/>
    <property type="match status" value="1"/>
</dbReference>
<comment type="subcellular location">
    <subcellularLocation>
        <location evidence="1">Cell projection</location>
        <location evidence="1">Cilium</location>
        <location evidence="1">Flagellum</location>
    </subcellularLocation>
</comment>
<dbReference type="Pfam" id="PF01556">
    <property type="entry name" value="DnaJ_C"/>
    <property type="match status" value="1"/>
</dbReference>
<keyword evidence="4" id="KW-0969">Cilium</keyword>
<dbReference type="InterPro" id="IPR008971">
    <property type="entry name" value="HSP40/DnaJ_pept-bd"/>
</dbReference>
<evidence type="ECO:0000256" key="1">
    <source>
        <dbReference type="ARBA" id="ARBA00004230"/>
    </source>
</evidence>
<dbReference type="GO" id="GO:0051087">
    <property type="term" value="F:protein-folding chaperone binding"/>
    <property type="evidence" value="ECO:0007669"/>
    <property type="project" value="TreeGrafter"/>
</dbReference>
<evidence type="ECO:0000256" key="6">
    <source>
        <dbReference type="ARBA" id="ARBA00023273"/>
    </source>
</evidence>
<dbReference type="GO" id="GO:0036126">
    <property type="term" value="C:sperm flagellum"/>
    <property type="evidence" value="ECO:0007669"/>
    <property type="project" value="UniProtKB-ARBA"/>
</dbReference>
<sequence>MMGKDYYKVLGLTKSASEDDIKKAYRKMALKYHPDKNKSAGAEEKFKEVAEAYEILSDPEKRKIYDVHGEAGLRGGSTNGGDGNFSYTFHGDPKATFEAFFGNSNPFSSFFGGGMDDDDAMFVDSDSFHPGGSNLFNSGQNSFFSQQPFRGQTNQMNFMNSGRQMHHDPPIHRDLKVTLQEIKNGVTKRLKITRKRLNPDGSMRNEDKILTIDVKKGWKEGTKITFPKEGDERPNAIPADIIFTIKDAPHSSFKRDGSNVIYTKKITLKEALTGFTAMIPNIEENHLMSLPSTDIIKPGSSKRIKGEGLPLPKQPHRRGDLIVNFDIMFPEYLTSEQKTYLKQILP</sequence>
<dbReference type="GO" id="GO:0007017">
    <property type="term" value="P:microtubule-based process"/>
    <property type="evidence" value="ECO:0007669"/>
    <property type="project" value="UniProtKB-ARBA"/>
</dbReference>
<evidence type="ECO:0000256" key="13">
    <source>
        <dbReference type="ARBA" id="ARBA00081125"/>
    </source>
</evidence>
<dbReference type="FunFam" id="2.60.260.20:FF:000006">
    <property type="entry name" value="DnaJ subfamily B member 13"/>
    <property type="match status" value="1"/>
</dbReference>
<keyword evidence="5" id="KW-0143">Chaperone</keyword>
<proteinExistence type="evidence at transcript level"/>
<evidence type="ECO:0000256" key="12">
    <source>
        <dbReference type="ARBA" id="ARBA00080190"/>
    </source>
</evidence>
<evidence type="ECO:0000256" key="5">
    <source>
        <dbReference type="ARBA" id="ARBA00023186"/>
    </source>
</evidence>
<name>A0A6F9DAK5_9ASCI</name>
<dbReference type="InterPro" id="IPR001623">
    <property type="entry name" value="DnaJ_domain"/>
</dbReference>
<evidence type="ECO:0000256" key="7">
    <source>
        <dbReference type="ARBA" id="ARBA00056649"/>
    </source>
</evidence>
<dbReference type="SMART" id="SM00271">
    <property type="entry name" value="DnaJ"/>
    <property type="match status" value="1"/>
</dbReference>
<evidence type="ECO:0000256" key="10">
    <source>
        <dbReference type="ARBA" id="ARBA00075378"/>
    </source>
</evidence>
<protein>
    <recommendedName>
        <fullName evidence="9">DnaJ homolog subfamily B member 13</fullName>
    </recommendedName>
    <alternativeName>
        <fullName evidence="12">Testis and spermatogenesis cell-related protein 6</fullName>
    </alternativeName>
    <alternativeName>
        <fullName evidence="13">Testis spermatocyte apoptosis-related gene 6 protein</fullName>
    </alternativeName>
    <alternativeName>
        <fullName evidence="10">Testis spermatogenesis apoptosis-related gene 3 protein</fullName>
    </alternativeName>
    <alternativeName>
        <fullName evidence="11">Testis spermatogenesis apoptosis-related gene 6 protein</fullName>
    </alternativeName>
</protein>
<dbReference type="GO" id="GO:0006457">
    <property type="term" value="P:protein folding"/>
    <property type="evidence" value="ECO:0007669"/>
    <property type="project" value="InterPro"/>
</dbReference>
<keyword evidence="2" id="KW-0970">Cilium biogenesis/degradation</keyword>
<dbReference type="PROSITE" id="PS00636">
    <property type="entry name" value="DNAJ_1"/>
    <property type="match status" value="1"/>
</dbReference>
<evidence type="ECO:0000256" key="8">
    <source>
        <dbReference type="ARBA" id="ARBA00064985"/>
    </source>
</evidence>
<dbReference type="GO" id="GO:0051082">
    <property type="term" value="F:unfolded protein binding"/>
    <property type="evidence" value="ECO:0007669"/>
    <property type="project" value="InterPro"/>
</dbReference>
<comment type="subunit">
    <text evidence="8">Homodimer. Component of the axonemal radial spoke complex 1 (RS1), at least composed of spoke head proteins RSPH1, RSPH3, RSPH9 and the cilia-specific component RSPH4A or sperm-specific component RSPH6A, spoke stalk proteins RSPH14, DNAJB13, DYDC1, ROPN1L and NME5, and the anchor protein IQUB. Interacts with SUN5. Interacts with IQUB.</text>
</comment>
<dbReference type="SUPFAM" id="SSF46565">
    <property type="entry name" value="Chaperone J-domain"/>
    <property type="match status" value="1"/>
</dbReference>
<dbReference type="Gene3D" id="2.60.260.20">
    <property type="entry name" value="Urease metallochaperone UreE, N-terminal domain"/>
    <property type="match status" value="2"/>
</dbReference>
<evidence type="ECO:0000256" key="11">
    <source>
        <dbReference type="ARBA" id="ARBA00078669"/>
    </source>
</evidence>
<feature type="domain" description="J" evidence="14">
    <location>
        <begin position="5"/>
        <end position="69"/>
    </location>
</feature>
<evidence type="ECO:0000256" key="9">
    <source>
        <dbReference type="ARBA" id="ARBA00071910"/>
    </source>
</evidence>
<dbReference type="PRINTS" id="PR00625">
    <property type="entry name" value="JDOMAIN"/>
</dbReference>
<dbReference type="PANTHER" id="PTHR24078">
    <property type="entry name" value="DNAJ HOMOLOG SUBFAMILY C MEMBER"/>
    <property type="match status" value="1"/>
</dbReference>
<dbReference type="Pfam" id="PF00226">
    <property type="entry name" value="DnaJ"/>
    <property type="match status" value="1"/>
</dbReference>
<gene>
    <name evidence="15" type="primary">Dnajb4</name>
</gene>
<dbReference type="InterPro" id="IPR051339">
    <property type="entry name" value="DnaJ_subfamily_B"/>
</dbReference>
<dbReference type="InterPro" id="IPR036869">
    <property type="entry name" value="J_dom_sf"/>
</dbReference>
<dbReference type="FunFam" id="1.10.287.110:FF:000033">
    <property type="entry name" value="dnaJ homolog subfamily B member 13"/>
    <property type="match status" value="1"/>
</dbReference>
<reference evidence="15" key="1">
    <citation type="submission" date="2020-04" db="EMBL/GenBank/DDBJ databases">
        <authorList>
            <person name="Neveu A P."/>
        </authorList>
    </citation>
    <scope>NUCLEOTIDE SEQUENCE</scope>
    <source>
        <tissue evidence="15">Whole embryo</tissue>
    </source>
</reference>
<dbReference type="Gene3D" id="1.10.287.110">
    <property type="entry name" value="DnaJ domain"/>
    <property type="match status" value="1"/>
</dbReference>
<dbReference type="AlphaFoldDB" id="A0A6F9DAK5"/>